<keyword evidence="6 7" id="KW-0472">Membrane</keyword>
<accession>I3XS98</accession>
<organism evidence="9 10">
    <name type="scientific">Desulfurococcus amylolyticus DSM 16532</name>
    <dbReference type="NCBI Taxonomy" id="768672"/>
    <lineage>
        <taxon>Archaea</taxon>
        <taxon>Thermoproteota</taxon>
        <taxon>Thermoprotei</taxon>
        <taxon>Desulfurococcales</taxon>
        <taxon>Desulfurococcaceae</taxon>
        <taxon>Desulfurococcus</taxon>
    </lineage>
</organism>
<feature type="transmembrane region" description="Helical" evidence="7">
    <location>
        <begin position="37"/>
        <end position="56"/>
    </location>
</feature>
<dbReference type="InterPro" id="IPR025966">
    <property type="entry name" value="OppC_N"/>
</dbReference>
<dbReference type="InterPro" id="IPR050366">
    <property type="entry name" value="BP-dependent_transpt_permease"/>
</dbReference>
<evidence type="ECO:0000313" key="10">
    <source>
        <dbReference type="Proteomes" id="UP000006175"/>
    </source>
</evidence>
<dbReference type="InterPro" id="IPR000515">
    <property type="entry name" value="MetI-like"/>
</dbReference>
<dbReference type="PANTHER" id="PTHR43386">
    <property type="entry name" value="OLIGOPEPTIDE TRANSPORT SYSTEM PERMEASE PROTEIN APPC"/>
    <property type="match status" value="1"/>
</dbReference>
<dbReference type="SUPFAM" id="SSF161098">
    <property type="entry name" value="MetI-like"/>
    <property type="match status" value="1"/>
</dbReference>
<evidence type="ECO:0000313" key="9">
    <source>
        <dbReference type="EMBL" id="AFL66822.1"/>
    </source>
</evidence>
<evidence type="ECO:0000256" key="5">
    <source>
        <dbReference type="ARBA" id="ARBA00022989"/>
    </source>
</evidence>
<evidence type="ECO:0000256" key="7">
    <source>
        <dbReference type="RuleBase" id="RU363032"/>
    </source>
</evidence>
<dbReference type="OrthoDB" id="312811at2157"/>
<dbReference type="KEGG" id="dfd:Desfe_0936"/>
<name>I3XS98_DESAM</name>
<evidence type="ECO:0000256" key="4">
    <source>
        <dbReference type="ARBA" id="ARBA00022692"/>
    </source>
</evidence>
<keyword evidence="2 7" id="KW-0813">Transport</keyword>
<sequence precursor="true">MTTGGSSNRFATSLTVLAKDMLWEIVSTTRRNSSVKIGLTIILVYIVLAALAPYITSYRPEDTDPSSIFQPPNSRHWFGTDEVGRDLFTLNIYSIKTSLIVGLSAAAITAIIGLVVGLISGYYGGLVDEVLMQVVNFLLTIPSIVLMIVIGSIIGSSIASVILIIGLLNWSPIARVVRSIVLSLKEWTYIEAARSLGASNSWIIIRHILPAVIPVTIANTVLSVSTAIFSHAALVFMGVGSIGDWNWGLILYNAYTSGALAAGTWWYFIPPGIMLVALAYSIMLIGNGLEKEFNPRLPQASYQH</sequence>
<keyword evidence="4 7" id="KW-0812">Transmembrane</keyword>
<comment type="similarity">
    <text evidence="7">Belongs to the binding-protein-dependent transport system permease family.</text>
</comment>
<feature type="transmembrane region" description="Helical" evidence="7">
    <location>
        <begin position="99"/>
        <end position="124"/>
    </location>
</feature>
<dbReference type="GeneID" id="13061312"/>
<gene>
    <name evidence="9" type="ORF">Desfe_0936</name>
</gene>
<dbReference type="HOGENOM" id="CLU_028518_8_0_2"/>
<keyword evidence="5 7" id="KW-1133">Transmembrane helix</keyword>
<evidence type="ECO:0000256" key="2">
    <source>
        <dbReference type="ARBA" id="ARBA00022448"/>
    </source>
</evidence>
<dbReference type="PROSITE" id="PS50928">
    <property type="entry name" value="ABC_TM1"/>
    <property type="match status" value="1"/>
</dbReference>
<dbReference type="eggNOG" id="arCOG00748">
    <property type="taxonomic scope" value="Archaea"/>
</dbReference>
<feature type="transmembrane region" description="Helical" evidence="7">
    <location>
        <begin position="211"/>
        <end position="239"/>
    </location>
</feature>
<dbReference type="GO" id="GO:0005886">
    <property type="term" value="C:plasma membrane"/>
    <property type="evidence" value="ECO:0007669"/>
    <property type="project" value="UniProtKB-SubCell"/>
</dbReference>
<evidence type="ECO:0000256" key="3">
    <source>
        <dbReference type="ARBA" id="ARBA00022475"/>
    </source>
</evidence>
<proteinExistence type="inferred from homology"/>
<dbReference type="Pfam" id="PF00528">
    <property type="entry name" value="BPD_transp_1"/>
    <property type="match status" value="1"/>
</dbReference>
<dbReference type="EMBL" id="CP003321">
    <property type="protein sequence ID" value="AFL66822.1"/>
    <property type="molecule type" value="Genomic_DNA"/>
</dbReference>
<feature type="domain" description="ABC transmembrane type-1" evidence="8">
    <location>
        <begin position="95"/>
        <end position="286"/>
    </location>
</feature>
<dbReference type="RefSeq" id="WP_014767722.1">
    <property type="nucleotide sequence ID" value="NC_018001.1"/>
</dbReference>
<dbReference type="GO" id="GO:0055085">
    <property type="term" value="P:transmembrane transport"/>
    <property type="evidence" value="ECO:0007669"/>
    <property type="project" value="InterPro"/>
</dbReference>
<dbReference type="Pfam" id="PF12911">
    <property type="entry name" value="OppC_N"/>
    <property type="match status" value="1"/>
</dbReference>
<evidence type="ECO:0000256" key="1">
    <source>
        <dbReference type="ARBA" id="ARBA00004651"/>
    </source>
</evidence>
<dbReference type="CDD" id="cd06261">
    <property type="entry name" value="TM_PBP2"/>
    <property type="match status" value="1"/>
</dbReference>
<dbReference type="InterPro" id="IPR035906">
    <property type="entry name" value="MetI-like_sf"/>
</dbReference>
<feature type="transmembrane region" description="Helical" evidence="7">
    <location>
        <begin position="265"/>
        <end position="286"/>
    </location>
</feature>
<keyword evidence="3" id="KW-1003">Cell membrane</keyword>
<dbReference type="PANTHER" id="PTHR43386:SF1">
    <property type="entry name" value="D,D-DIPEPTIDE TRANSPORT SYSTEM PERMEASE PROTEIN DDPC-RELATED"/>
    <property type="match status" value="1"/>
</dbReference>
<reference evidence="9 10" key="1">
    <citation type="journal article" date="2012" name="J. Bacteriol.">
        <title>Complete Genome Sequence of Desulfurococcus fermentans, a Hyperthermophilic Cellulolytic Crenarchaeon Isolated from a Freshwater Hot Spring in Kamchatka, Russia.</title>
        <authorList>
            <person name="Susanti D."/>
            <person name="Johnson E.F."/>
            <person name="Rodriguez J.R."/>
            <person name="Anderson I."/>
            <person name="Perevalova A.A."/>
            <person name="Kyrpides N."/>
            <person name="Lucas S."/>
            <person name="Han J."/>
            <person name="Lapidus A."/>
            <person name="Cheng J.F."/>
            <person name="Goodwin L."/>
            <person name="Pitluck S."/>
            <person name="Mavrommatis K."/>
            <person name="Peters L."/>
            <person name="Land M.L."/>
            <person name="Hauser L."/>
            <person name="Gopalan V."/>
            <person name="Chan P.P."/>
            <person name="Lowe T.M."/>
            <person name="Atomi H."/>
            <person name="Bonch-Osmolovskaya E.A."/>
            <person name="Woyke T."/>
            <person name="Mukhopadhyay B."/>
        </authorList>
    </citation>
    <scope>NUCLEOTIDE SEQUENCE [LARGE SCALE GENOMIC DNA]</scope>
    <source>
        <strain evidence="9 10">DSM 16532</strain>
    </source>
</reference>
<comment type="subcellular location">
    <subcellularLocation>
        <location evidence="1 7">Cell membrane</location>
        <topology evidence="1 7">Multi-pass membrane protein</topology>
    </subcellularLocation>
</comment>
<feature type="transmembrane region" description="Helical" evidence="7">
    <location>
        <begin position="144"/>
        <end position="168"/>
    </location>
</feature>
<dbReference type="AlphaFoldDB" id="I3XS98"/>
<protein>
    <submittedName>
        <fullName evidence="9">Binding-protein-dependent transport systems inner membrane component</fullName>
    </submittedName>
</protein>
<evidence type="ECO:0000259" key="8">
    <source>
        <dbReference type="PROSITE" id="PS50928"/>
    </source>
</evidence>
<dbReference type="Gene3D" id="1.10.3720.10">
    <property type="entry name" value="MetI-like"/>
    <property type="match status" value="1"/>
</dbReference>
<dbReference type="Proteomes" id="UP000006175">
    <property type="component" value="Chromosome"/>
</dbReference>
<keyword evidence="10" id="KW-1185">Reference proteome</keyword>
<evidence type="ECO:0000256" key="6">
    <source>
        <dbReference type="ARBA" id="ARBA00023136"/>
    </source>
</evidence>